<keyword evidence="8" id="KW-0411">Iron-sulfur</keyword>
<dbReference type="InterPro" id="IPR012675">
    <property type="entry name" value="Beta-grasp_dom_sf"/>
</dbReference>
<keyword evidence="6" id="KW-0560">Oxidoreductase</keyword>
<dbReference type="Gene3D" id="2.40.30.10">
    <property type="entry name" value="Translation factors"/>
    <property type="match status" value="1"/>
</dbReference>
<dbReference type="Proteomes" id="UP000549695">
    <property type="component" value="Unassembled WGS sequence"/>
</dbReference>
<dbReference type="PRINTS" id="PR00371">
    <property type="entry name" value="FPNCR"/>
</dbReference>
<evidence type="ECO:0000313" key="11">
    <source>
        <dbReference type="EMBL" id="NYG04428.1"/>
    </source>
</evidence>
<evidence type="ECO:0000259" key="10">
    <source>
        <dbReference type="PROSITE" id="PS51384"/>
    </source>
</evidence>
<evidence type="ECO:0000256" key="2">
    <source>
        <dbReference type="ARBA" id="ARBA00022630"/>
    </source>
</evidence>
<dbReference type="EMBL" id="JACCCZ010000001">
    <property type="protein sequence ID" value="NYG04428.1"/>
    <property type="molecule type" value="Genomic_DNA"/>
</dbReference>
<dbReference type="GO" id="GO:0051537">
    <property type="term" value="F:2 iron, 2 sulfur cluster binding"/>
    <property type="evidence" value="ECO:0007669"/>
    <property type="project" value="UniProtKB-KW"/>
</dbReference>
<evidence type="ECO:0000256" key="5">
    <source>
        <dbReference type="ARBA" id="ARBA00022827"/>
    </source>
</evidence>
<keyword evidence="5" id="KW-0274">FAD</keyword>
<comment type="caution">
    <text evidence="11">The sequence shown here is derived from an EMBL/GenBank/DDBJ whole genome shotgun (WGS) entry which is preliminary data.</text>
</comment>
<dbReference type="Gene3D" id="3.40.50.80">
    <property type="entry name" value="Nucleotide-binding domain of ferredoxin-NADP reductase (FNR) module"/>
    <property type="match status" value="1"/>
</dbReference>
<dbReference type="InterPro" id="IPR017938">
    <property type="entry name" value="Riboflavin_synthase-like_b-brl"/>
</dbReference>
<evidence type="ECO:0000313" key="13">
    <source>
        <dbReference type="Proteomes" id="UP000232453"/>
    </source>
</evidence>
<feature type="domain" description="2Fe-2S ferredoxin-type" evidence="9">
    <location>
        <begin position="278"/>
        <end position="374"/>
    </location>
</feature>
<reference evidence="11 14" key="1">
    <citation type="submission" date="2020-07" db="EMBL/GenBank/DDBJ databases">
        <title>Sequencing the genomes of 1000 actinobacteria strains.</title>
        <authorList>
            <person name="Klenk H.-P."/>
        </authorList>
    </citation>
    <scope>NUCLEOTIDE SEQUENCE [LARGE SCALE GENOMIC DNA]</scope>
    <source>
        <strain evidence="12 13">DSM 44104</strain>
        <strain evidence="11 14">DSM 44749</strain>
    </source>
</reference>
<accession>A0A852W5N6</accession>
<dbReference type="CDD" id="cd06216">
    <property type="entry name" value="FNR_iron_sulfur_binding_2"/>
    <property type="match status" value="1"/>
</dbReference>
<dbReference type="Pfam" id="PF00970">
    <property type="entry name" value="FAD_binding_6"/>
    <property type="match status" value="1"/>
</dbReference>
<name>A0A852W5N6_PSEA5</name>
<dbReference type="InterPro" id="IPR008333">
    <property type="entry name" value="Cbr1-like_FAD-bd_dom"/>
</dbReference>
<dbReference type="GO" id="GO:0016491">
    <property type="term" value="F:oxidoreductase activity"/>
    <property type="evidence" value="ECO:0007669"/>
    <property type="project" value="UniProtKB-KW"/>
</dbReference>
<evidence type="ECO:0000256" key="4">
    <source>
        <dbReference type="ARBA" id="ARBA00022723"/>
    </source>
</evidence>
<keyword evidence="4" id="KW-0479">Metal-binding</keyword>
<organism evidence="11 14">
    <name type="scientific">Pseudonocardia alni</name>
    <name type="common">Amycolata alni</name>
    <dbReference type="NCBI Taxonomy" id="33907"/>
    <lineage>
        <taxon>Bacteria</taxon>
        <taxon>Bacillati</taxon>
        <taxon>Actinomycetota</taxon>
        <taxon>Actinomycetes</taxon>
        <taxon>Pseudonocardiales</taxon>
        <taxon>Pseudonocardiaceae</taxon>
        <taxon>Pseudonocardia</taxon>
    </lineage>
</organism>
<dbReference type="GeneID" id="98054382"/>
<dbReference type="PRINTS" id="PR00409">
    <property type="entry name" value="PHDIOXRDTASE"/>
</dbReference>
<keyword evidence="2" id="KW-0285">Flavoprotein</keyword>
<dbReference type="InterPro" id="IPR039261">
    <property type="entry name" value="FNR_nucleotide-bd"/>
</dbReference>
<proteinExistence type="predicted"/>
<gene>
    <name evidence="12" type="ORF">ATL51_1724</name>
    <name evidence="11" type="ORF">HDA37_004713</name>
</gene>
<dbReference type="InterPro" id="IPR001709">
    <property type="entry name" value="Flavoprot_Pyr_Nucl_cyt_Rdtase"/>
</dbReference>
<dbReference type="PROSITE" id="PS51085">
    <property type="entry name" value="2FE2S_FER_2"/>
    <property type="match status" value="1"/>
</dbReference>
<dbReference type="SUPFAM" id="SSF52343">
    <property type="entry name" value="Ferredoxin reductase-like, C-terminal NADP-linked domain"/>
    <property type="match status" value="1"/>
</dbReference>
<dbReference type="InterPro" id="IPR001433">
    <property type="entry name" value="OxRdtase_FAD/NAD-bd"/>
</dbReference>
<dbReference type="Proteomes" id="UP000232453">
    <property type="component" value="Unassembled WGS sequence"/>
</dbReference>
<accession>A0AA44UMV2</accession>
<dbReference type="RefSeq" id="WP_100878249.1">
    <property type="nucleotide sequence ID" value="NZ_BAAAJZ010000006.1"/>
</dbReference>
<dbReference type="PROSITE" id="PS51384">
    <property type="entry name" value="FAD_FR"/>
    <property type="match status" value="1"/>
</dbReference>
<dbReference type="Gene3D" id="3.10.20.30">
    <property type="match status" value="1"/>
</dbReference>
<keyword evidence="7" id="KW-0408">Iron</keyword>
<evidence type="ECO:0000256" key="1">
    <source>
        <dbReference type="ARBA" id="ARBA00001974"/>
    </source>
</evidence>
<dbReference type="InterPro" id="IPR050415">
    <property type="entry name" value="MRET"/>
</dbReference>
<sequence length="374" mass="40625">MTDAVLPRGLRRVRKAAARFTTPLLPDDYLLLLNPLWSVRELRGRVVKVVPETADAATLVIRPGLGWSFDHRPGQYVGIGVEVEGRFHWRSYSLTSEPRRDRRHISITVKAMPEGFLSRHLVDGVGPGTVVRLALPQGEFVLPDPPPERLLFLTAGSGITPIMAMLRTLDRRDTVTDVVLVHSAPRDGDVIFADELDALSARHPSLRVQLHLTGEHGRLTPDGLAEYCPDWRERSTWACGPEAMLDEAEDLWESAGRGAALHVERFSASLRGGEAEGGTVTFVRRGSAATSSGDGDTTVDIDGATTLLDAGEQAGLDLPYGCRMGICHTCTVGLRSGSVRDLRDGTERRGDPDTPAERIQTCITAAAGDCVLEI</sequence>
<evidence type="ECO:0000313" key="12">
    <source>
        <dbReference type="EMBL" id="PKB30071.1"/>
    </source>
</evidence>
<comment type="cofactor">
    <cofactor evidence="1">
        <name>FAD</name>
        <dbReference type="ChEBI" id="CHEBI:57692"/>
    </cofactor>
</comment>
<dbReference type="GO" id="GO:0046872">
    <property type="term" value="F:metal ion binding"/>
    <property type="evidence" value="ECO:0007669"/>
    <property type="project" value="UniProtKB-KW"/>
</dbReference>
<keyword evidence="3" id="KW-0001">2Fe-2S</keyword>
<evidence type="ECO:0000256" key="7">
    <source>
        <dbReference type="ARBA" id="ARBA00023004"/>
    </source>
</evidence>
<dbReference type="InterPro" id="IPR036010">
    <property type="entry name" value="2Fe-2S_ferredoxin-like_sf"/>
</dbReference>
<dbReference type="PANTHER" id="PTHR47354">
    <property type="entry name" value="NADH OXIDOREDUCTASE HCR"/>
    <property type="match status" value="1"/>
</dbReference>
<evidence type="ECO:0000256" key="8">
    <source>
        <dbReference type="ARBA" id="ARBA00023014"/>
    </source>
</evidence>
<evidence type="ECO:0000259" key="9">
    <source>
        <dbReference type="PROSITE" id="PS51085"/>
    </source>
</evidence>
<dbReference type="AlphaFoldDB" id="A0A852W5N6"/>
<evidence type="ECO:0000313" key="14">
    <source>
        <dbReference type="Proteomes" id="UP000549695"/>
    </source>
</evidence>
<dbReference type="InterPro" id="IPR017927">
    <property type="entry name" value="FAD-bd_FR_type"/>
</dbReference>
<evidence type="ECO:0000256" key="6">
    <source>
        <dbReference type="ARBA" id="ARBA00023002"/>
    </source>
</evidence>
<protein>
    <submittedName>
        <fullName evidence="11">Ferredoxin-NADP reductase</fullName>
    </submittedName>
</protein>
<dbReference type="InterPro" id="IPR001041">
    <property type="entry name" value="2Fe-2S_ferredoxin-type"/>
</dbReference>
<evidence type="ECO:0000256" key="3">
    <source>
        <dbReference type="ARBA" id="ARBA00022714"/>
    </source>
</evidence>
<dbReference type="SUPFAM" id="SSF63380">
    <property type="entry name" value="Riboflavin synthase domain-like"/>
    <property type="match status" value="1"/>
</dbReference>
<dbReference type="CDD" id="cd00207">
    <property type="entry name" value="fer2"/>
    <property type="match status" value="1"/>
</dbReference>
<dbReference type="SUPFAM" id="SSF54292">
    <property type="entry name" value="2Fe-2S ferredoxin-like"/>
    <property type="match status" value="1"/>
</dbReference>
<dbReference type="PANTHER" id="PTHR47354:SF6">
    <property type="entry name" value="NADH OXIDOREDUCTASE HCR"/>
    <property type="match status" value="1"/>
</dbReference>
<dbReference type="EMBL" id="PHUJ01000003">
    <property type="protein sequence ID" value="PKB30071.1"/>
    <property type="molecule type" value="Genomic_DNA"/>
</dbReference>
<keyword evidence="14" id="KW-1185">Reference proteome</keyword>
<dbReference type="Pfam" id="PF00175">
    <property type="entry name" value="NAD_binding_1"/>
    <property type="match status" value="1"/>
</dbReference>
<feature type="domain" description="FAD-binding FR-type" evidence="10">
    <location>
        <begin position="39"/>
        <end position="143"/>
    </location>
</feature>
<dbReference type="Pfam" id="PF00111">
    <property type="entry name" value="Fer2"/>
    <property type="match status" value="1"/>
</dbReference>